<protein>
    <submittedName>
        <fullName evidence="5">MarR family transcriptional regulator</fullName>
    </submittedName>
</protein>
<keyword evidence="3" id="KW-0804">Transcription</keyword>
<dbReference type="InterPro" id="IPR036388">
    <property type="entry name" value="WH-like_DNA-bd_sf"/>
</dbReference>
<keyword evidence="1" id="KW-0805">Transcription regulation</keyword>
<dbReference type="InterPro" id="IPR000835">
    <property type="entry name" value="HTH_MarR-typ"/>
</dbReference>
<proteinExistence type="predicted"/>
<dbReference type="InterPro" id="IPR023187">
    <property type="entry name" value="Tscrpt_reg_MarR-type_CS"/>
</dbReference>
<dbReference type="GO" id="GO:0003700">
    <property type="term" value="F:DNA-binding transcription factor activity"/>
    <property type="evidence" value="ECO:0007669"/>
    <property type="project" value="InterPro"/>
</dbReference>
<evidence type="ECO:0000256" key="1">
    <source>
        <dbReference type="ARBA" id="ARBA00023015"/>
    </source>
</evidence>
<dbReference type="SUPFAM" id="SSF46785">
    <property type="entry name" value="Winged helix' DNA-binding domain"/>
    <property type="match status" value="1"/>
</dbReference>
<organism evidence="5 6">
    <name type="scientific">Vagococcus intermedius</name>
    <dbReference type="NCBI Taxonomy" id="2991418"/>
    <lineage>
        <taxon>Bacteria</taxon>
        <taxon>Bacillati</taxon>
        <taxon>Bacillota</taxon>
        <taxon>Bacilli</taxon>
        <taxon>Lactobacillales</taxon>
        <taxon>Enterococcaceae</taxon>
        <taxon>Vagococcus</taxon>
    </lineage>
</organism>
<dbReference type="Proteomes" id="UP001179647">
    <property type="component" value="Chromosome"/>
</dbReference>
<feature type="domain" description="HTH marR-type" evidence="4">
    <location>
        <begin position="1"/>
        <end position="137"/>
    </location>
</feature>
<keyword evidence="6" id="KW-1185">Reference proteome</keyword>
<name>A0AAF0CT83_9ENTE</name>
<reference evidence="5" key="1">
    <citation type="submission" date="2022-10" db="EMBL/GenBank/DDBJ databases">
        <title>Vagococcus sp. isolated from poultry meat.</title>
        <authorList>
            <person name="Johansson P."/>
            <person name="Bjorkroth J."/>
        </authorList>
    </citation>
    <scope>NUCLEOTIDE SEQUENCE</scope>
    <source>
        <strain evidence="5">STAA11</strain>
    </source>
</reference>
<dbReference type="GO" id="GO:0003677">
    <property type="term" value="F:DNA binding"/>
    <property type="evidence" value="ECO:0007669"/>
    <property type="project" value="UniProtKB-KW"/>
</dbReference>
<dbReference type="Gene3D" id="1.10.10.10">
    <property type="entry name" value="Winged helix-like DNA-binding domain superfamily/Winged helix DNA-binding domain"/>
    <property type="match status" value="1"/>
</dbReference>
<dbReference type="KEGG" id="vie:OL234_05445"/>
<dbReference type="EMBL" id="CP110232">
    <property type="protein sequence ID" value="WEG72431.1"/>
    <property type="molecule type" value="Genomic_DNA"/>
</dbReference>
<evidence type="ECO:0000256" key="2">
    <source>
        <dbReference type="ARBA" id="ARBA00023125"/>
    </source>
</evidence>
<keyword evidence="2" id="KW-0238">DNA-binding</keyword>
<sequence>MFDLTDCIGFIAKDASKTIVDEFNKRLKKNDISNAQWTALFFIGQSNGLSQKELGAKTNSKESSIARLLDRMEQDELCKRIRDPKDRRIIRVSLTPKGEKIRSSLLPIGEKFHQDAIRNISDDELATFKKVLDRMVLNLVNTDEN</sequence>
<dbReference type="Pfam" id="PF01047">
    <property type="entry name" value="MarR"/>
    <property type="match status" value="1"/>
</dbReference>
<evidence type="ECO:0000313" key="6">
    <source>
        <dbReference type="Proteomes" id="UP001179647"/>
    </source>
</evidence>
<accession>A0AAF0CT83</accession>
<dbReference type="AlphaFoldDB" id="A0AAF0CT83"/>
<evidence type="ECO:0000259" key="4">
    <source>
        <dbReference type="PROSITE" id="PS50995"/>
    </source>
</evidence>
<dbReference type="PRINTS" id="PR00598">
    <property type="entry name" value="HTHMARR"/>
</dbReference>
<evidence type="ECO:0000313" key="5">
    <source>
        <dbReference type="EMBL" id="WEG72431.1"/>
    </source>
</evidence>
<dbReference type="PROSITE" id="PS50995">
    <property type="entry name" value="HTH_MARR_2"/>
    <property type="match status" value="1"/>
</dbReference>
<dbReference type="PANTHER" id="PTHR42756">
    <property type="entry name" value="TRANSCRIPTIONAL REGULATOR, MARR"/>
    <property type="match status" value="1"/>
</dbReference>
<evidence type="ECO:0000256" key="3">
    <source>
        <dbReference type="ARBA" id="ARBA00023163"/>
    </source>
</evidence>
<dbReference type="PANTHER" id="PTHR42756:SF1">
    <property type="entry name" value="TRANSCRIPTIONAL REPRESSOR OF EMRAB OPERON"/>
    <property type="match status" value="1"/>
</dbReference>
<dbReference type="PROSITE" id="PS01117">
    <property type="entry name" value="HTH_MARR_1"/>
    <property type="match status" value="1"/>
</dbReference>
<gene>
    <name evidence="5" type="ORF">OL234_05445</name>
</gene>
<dbReference type="InterPro" id="IPR036390">
    <property type="entry name" value="WH_DNA-bd_sf"/>
</dbReference>
<dbReference type="SMART" id="SM00347">
    <property type="entry name" value="HTH_MARR"/>
    <property type="match status" value="1"/>
</dbReference>
<dbReference type="RefSeq" id="WP_275468234.1">
    <property type="nucleotide sequence ID" value="NZ_CP110232.1"/>
</dbReference>